<evidence type="ECO:0000313" key="2">
    <source>
        <dbReference type="EMBL" id="RKJ92074.1"/>
    </source>
</evidence>
<name>A0A3A9IYM5_AERVE</name>
<protein>
    <submittedName>
        <fullName evidence="2">Phage holin family protein</fullName>
    </submittedName>
</protein>
<reference evidence="2 3" key="1">
    <citation type="submission" date="2018-09" db="EMBL/GenBank/DDBJ databases">
        <title>Genome sequencing of Aeromonas veronii MS-17-88.</title>
        <authorList>
            <person name="Tekedar H.C."/>
            <person name="Arick M.A."/>
            <person name="Hsu C.-Y."/>
            <person name="Thrash A."/>
            <person name="Karsi A."/>
            <person name="Lawrence M.L."/>
            <person name="Abdelhamed H."/>
        </authorList>
    </citation>
    <scope>NUCLEOTIDE SEQUENCE [LARGE SCALE GENOMIC DNA]</scope>
    <source>
        <strain evidence="2 3">MS 17-88</strain>
    </source>
</reference>
<evidence type="ECO:0000256" key="1">
    <source>
        <dbReference type="SAM" id="Phobius"/>
    </source>
</evidence>
<dbReference type="InterPro" id="IPR008473">
    <property type="entry name" value="Phage_holin_3_7"/>
</dbReference>
<proteinExistence type="predicted"/>
<keyword evidence="1" id="KW-0812">Transmembrane</keyword>
<gene>
    <name evidence="2" type="ORF">D6R50_05775</name>
</gene>
<dbReference type="Pfam" id="PF05449">
    <property type="entry name" value="Phage_holin_3_7"/>
    <property type="match status" value="1"/>
</dbReference>
<dbReference type="RefSeq" id="WP_120414513.1">
    <property type="nucleotide sequence ID" value="NZ_CAWQPO010000003.1"/>
</dbReference>
<dbReference type="Proteomes" id="UP000281725">
    <property type="component" value="Unassembled WGS sequence"/>
</dbReference>
<dbReference type="EMBL" id="RAWX01000001">
    <property type="protein sequence ID" value="RKJ92074.1"/>
    <property type="molecule type" value="Genomic_DNA"/>
</dbReference>
<evidence type="ECO:0000313" key="3">
    <source>
        <dbReference type="Proteomes" id="UP000281725"/>
    </source>
</evidence>
<keyword evidence="1" id="KW-0472">Membrane</keyword>
<accession>A0A3A9IYM5</accession>
<keyword evidence="1" id="KW-1133">Transmembrane helix</keyword>
<sequence length="113" mass="12551">MIPTTPTGVFIYTALYALICAAIFLRVMLFDRKGGEYRALPAWMAWLLCVLSGSIPLRFLFGGIPVPDPASFGLALFLLCAVLNTRGSVHHLLPRGKPSSTDHARDIYRRYQP</sequence>
<dbReference type="AlphaFoldDB" id="A0A3A9IYM5"/>
<feature type="transmembrane region" description="Helical" evidence="1">
    <location>
        <begin position="42"/>
        <end position="64"/>
    </location>
</feature>
<feature type="transmembrane region" description="Helical" evidence="1">
    <location>
        <begin position="6"/>
        <end position="30"/>
    </location>
</feature>
<comment type="caution">
    <text evidence="2">The sequence shown here is derived from an EMBL/GenBank/DDBJ whole genome shotgun (WGS) entry which is preliminary data.</text>
</comment>
<organism evidence="2 3">
    <name type="scientific">Aeromonas veronii</name>
    <dbReference type="NCBI Taxonomy" id="654"/>
    <lineage>
        <taxon>Bacteria</taxon>
        <taxon>Pseudomonadati</taxon>
        <taxon>Pseudomonadota</taxon>
        <taxon>Gammaproteobacteria</taxon>
        <taxon>Aeromonadales</taxon>
        <taxon>Aeromonadaceae</taxon>
        <taxon>Aeromonas</taxon>
    </lineage>
</organism>